<keyword evidence="3" id="KW-0677">Repeat</keyword>
<dbReference type="InterPro" id="IPR052574">
    <property type="entry name" value="CDIRP"/>
</dbReference>
<dbReference type="OrthoDB" id="1110367at2"/>
<feature type="signal peptide" evidence="4">
    <location>
        <begin position="1"/>
        <end position="17"/>
    </location>
</feature>
<keyword evidence="1" id="KW-0433">Leucine-rich repeat</keyword>
<organism evidence="7 8">
    <name type="scientific">Flavobacterium caeni</name>
    <dbReference type="NCBI Taxonomy" id="490189"/>
    <lineage>
        <taxon>Bacteria</taxon>
        <taxon>Pseudomonadati</taxon>
        <taxon>Bacteroidota</taxon>
        <taxon>Flavobacteriia</taxon>
        <taxon>Flavobacteriales</taxon>
        <taxon>Flavobacteriaceae</taxon>
        <taxon>Flavobacterium</taxon>
    </lineage>
</organism>
<dbReference type="Pfam" id="PF24595">
    <property type="entry name" value="DUF7619"/>
    <property type="match status" value="1"/>
</dbReference>
<dbReference type="Pfam" id="PF18962">
    <property type="entry name" value="Por_Secre_tail"/>
    <property type="match status" value="1"/>
</dbReference>
<dbReference type="NCBIfam" id="TIGR04183">
    <property type="entry name" value="Por_Secre_tail"/>
    <property type="match status" value="1"/>
</dbReference>
<dbReference type="InterPro" id="IPR055353">
    <property type="entry name" value="DUF7619"/>
</dbReference>
<proteinExistence type="predicted"/>
<dbReference type="InterPro" id="IPR026444">
    <property type="entry name" value="Secre_tail"/>
</dbReference>
<dbReference type="InterPro" id="IPR032675">
    <property type="entry name" value="LRR_dom_sf"/>
</dbReference>
<feature type="chain" id="PRO_5011625765" evidence="4">
    <location>
        <begin position="18"/>
        <end position="806"/>
    </location>
</feature>
<evidence type="ECO:0000256" key="1">
    <source>
        <dbReference type="ARBA" id="ARBA00022614"/>
    </source>
</evidence>
<evidence type="ECO:0000256" key="4">
    <source>
        <dbReference type="SAM" id="SignalP"/>
    </source>
</evidence>
<protein>
    <submittedName>
        <fullName evidence="7">Conserved repeat domain-containing protein/Por secretion system C-terminal sorting domain-containing protein</fullName>
    </submittedName>
</protein>
<dbReference type="PANTHER" id="PTHR47566:SF1">
    <property type="entry name" value="PROTEIN NUD1"/>
    <property type="match status" value="1"/>
</dbReference>
<reference evidence="7 8" key="1">
    <citation type="submission" date="2016-10" db="EMBL/GenBank/DDBJ databases">
        <authorList>
            <person name="de Groot N.N."/>
        </authorList>
    </citation>
    <scope>NUCLEOTIDE SEQUENCE [LARGE SCALE GENOMIC DNA]</scope>
    <source>
        <strain evidence="7 8">CGMCC 1.7031</strain>
    </source>
</reference>
<name>A0A1G5ANG2_9FLAO</name>
<feature type="domain" description="Secretion system C-terminal sorting" evidence="5">
    <location>
        <begin position="736"/>
        <end position="804"/>
    </location>
</feature>
<dbReference type="AlphaFoldDB" id="A0A1G5ANG2"/>
<dbReference type="NCBIfam" id="TIGR01451">
    <property type="entry name" value="B_ant_repeat"/>
    <property type="match status" value="1"/>
</dbReference>
<dbReference type="InterPro" id="IPR047589">
    <property type="entry name" value="DUF11_rpt"/>
</dbReference>
<dbReference type="GO" id="GO:0035591">
    <property type="term" value="F:signaling adaptor activity"/>
    <property type="evidence" value="ECO:0007669"/>
    <property type="project" value="TreeGrafter"/>
</dbReference>
<accession>A0A1G5ANG2</accession>
<feature type="domain" description="DUF7619" evidence="6">
    <location>
        <begin position="586"/>
        <end position="719"/>
    </location>
</feature>
<dbReference type="PANTHER" id="PTHR47566">
    <property type="match status" value="1"/>
</dbReference>
<gene>
    <name evidence="7" type="ORF">SAMN02927903_00082</name>
</gene>
<evidence type="ECO:0000313" key="7">
    <source>
        <dbReference type="EMBL" id="SCX79360.1"/>
    </source>
</evidence>
<dbReference type="RefSeq" id="WP_091139980.1">
    <property type="nucleotide sequence ID" value="NZ_FMVF01000002.1"/>
</dbReference>
<dbReference type="Proteomes" id="UP000199354">
    <property type="component" value="Unassembled WGS sequence"/>
</dbReference>
<evidence type="ECO:0000259" key="5">
    <source>
        <dbReference type="Pfam" id="PF18962"/>
    </source>
</evidence>
<keyword evidence="2 4" id="KW-0732">Signal</keyword>
<evidence type="ECO:0000256" key="2">
    <source>
        <dbReference type="ARBA" id="ARBA00022729"/>
    </source>
</evidence>
<dbReference type="Gene3D" id="3.80.10.10">
    <property type="entry name" value="Ribonuclease Inhibitor"/>
    <property type="match status" value="1"/>
</dbReference>
<dbReference type="SUPFAM" id="SSF52058">
    <property type="entry name" value="L domain-like"/>
    <property type="match status" value="1"/>
</dbReference>
<evidence type="ECO:0000313" key="8">
    <source>
        <dbReference type="Proteomes" id="UP000199354"/>
    </source>
</evidence>
<keyword evidence="8" id="KW-1185">Reference proteome</keyword>
<evidence type="ECO:0000259" key="6">
    <source>
        <dbReference type="Pfam" id="PF24595"/>
    </source>
</evidence>
<dbReference type="STRING" id="490189.SAMN02927903_00082"/>
<sequence>MKKIVLLLLLVAGPVNAQIVNIPDPAFKSAVLAASASDDQYEAVAIGFDYLPMTVDANASGEIEQSEADAVYTLNLKMRGISDLQGIQNFTNMRSLNANTNNLTAINVGGLQFLRYLNVNGNALTALDVTALPALDWLECGNNQLTALDVSQNVLMNGINCFGNQISALDVTNLPNLGRLSCRGNALTALDLTGSTALYYLDCGINTIGLLDFSNCPLLRELDTTGNPVGVMDVTMLTQLEKFRAGWNNLGTIDVSTLTNLKLLYLPGNNLTTLDCSNNPLLVDLYTFSNGMQTLYIKNGAIENNIDQGHIFTGNSLQYICADDVQIDAIAASLADAGLATTVVNSYCTFTPGGDYNTISGTITFDADDNGCDASDAHQSFIKIAIDDGDQTGATFTNSAGNYSFLTQAGTFTLAPDVENAAFFNFTPANATIHFPLVDNSVSVQDFCISANGVHPDLEIAIAALGQPRPGFETRYKIIYKNKGNQTLSGLASFQFSHPELQYISSTVAPDTQLPNSLGFNFTNIMPFESREIIVTLRTNTPADTPPVNAGDVLDFVAQVVATPGLDESPLDNICNLEQEVVNSYDPNDKTCLEGDYMDVAEIGNYLRYNINFENTGTSDAINVVVEDVIDPEMFDLSSLQVLNSSHPVQIILRGNIVEFIFENINLPPSATNAIGGHGNVLFKIKTLQTLQVGDMVTNTANIYFDYNHPIETNEARTTFALLSRHGFAVDDSVLVYPNPTREWADLKADSTIESIELFDVQGRILQYKGGDGKTSRIDLSQRAAGIYLIRVTTQKGSAVVKLVKE</sequence>
<dbReference type="EMBL" id="FMVF01000002">
    <property type="protein sequence ID" value="SCX79360.1"/>
    <property type="molecule type" value="Genomic_DNA"/>
</dbReference>
<evidence type="ECO:0000256" key="3">
    <source>
        <dbReference type="ARBA" id="ARBA00022737"/>
    </source>
</evidence>